<dbReference type="EMBL" id="BOPG01000016">
    <property type="protein sequence ID" value="GIJ55272.1"/>
    <property type="molecule type" value="Genomic_DNA"/>
</dbReference>
<dbReference type="PANTHER" id="PTHR43713:SF3">
    <property type="entry name" value="GLUTAMATE-1-SEMIALDEHYDE 2,1-AMINOMUTASE 1, CHLOROPLASTIC-RELATED"/>
    <property type="match status" value="1"/>
</dbReference>
<dbReference type="CDD" id="cd00610">
    <property type="entry name" value="OAT_like"/>
    <property type="match status" value="1"/>
</dbReference>
<dbReference type="InterPro" id="IPR015422">
    <property type="entry name" value="PyrdxlP-dep_Trfase_small"/>
</dbReference>
<dbReference type="SUPFAM" id="SSF53383">
    <property type="entry name" value="PLP-dependent transferases"/>
    <property type="match status" value="1"/>
</dbReference>
<dbReference type="PANTHER" id="PTHR43713">
    <property type="entry name" value="GLUTAMATE-1-SEMIALDEHYDE 2,1-AMINOMUTASE"/>
    <property type="match status" value="1"/>
</dbReference>
<name>A0A8J4E0R5_9ACTN</name>
<dbReference type="GO" id="GO:0008483">
    <property type="term" value="F:transaminase activity"/>
    <property type="evidence" value="ECO:0007669"/>
    <property type="project" value="InterPro"/>
</dbReference>
<dbReference type="InterPro" id="IPR015424">
    <property type="entry name" value="PyrdxlP-dep_Trfase"/>
</dbReference>
<organism evidence="4 5">
    <name type="scientific">Virgisporangium aurantiacum</name>
    <dbReference type="NCBI Taxonomy" id="175570"/>
    <lineage>
        <taxon>Bacteria</taxon>
        <taxon>Bacillati</taxon>
        <taxon>Actinomycetota</taxon>
        <taxon>Actinomycetes</taxon>
        <taxon>Micromonosporales</taxon>
        <taxon>Micromonosporaceae</taxon>
        <taxon>Virgisporangium</taxon>
    </lineage>
</organism>
<evidence type="ECO:0000256" key="1">
    <source>
        <dbReference type="ARBA" id="ARBA00001933"/>
    </source>
</evidence>
<dbReference type="Gene3D" id="3.90.1150.10">
    <property type="entry name" value="Aspartate Aminotransferase, domain 1"/>
    <property type="match status" value="1"/>
</dbReference>
<reference evidence="4" key="1">
    <citation type="submission" date="2021-01" db="EMBL/GenBank/DDBJ databases">
        <title>Whole genome shotgun sequence of Virgisporangium aurantiacum NBRC 16421.</title>
        <authorList>
            <person name="Komaki H."/>
            <person name="Tamura T."/>
        </authorList>
    </citation>
    <scope>NUCLEOTIDE SEQUENCE</scope>
    <source>
        <strain evidence="4">NBRC 16421</strain>
    </source>
</reference>
<proteinExistence type="inferred from homology"/>
<protein>
    <submittedName>
        <fullName evidence="4">Glutamate-1-semialdehyde 2,1-aminomutase</fullName>
    </submittedName>
</protein>
<dbReference type="Proteomes" id="UP000612585">
    <property type="component" value="Unassembled WGS sequence"/>
</dbReference>
<accession>A0A8J4E0R5</accession>
<evidence type="ECO:0000313" key="4">
    <source>
        <dbReference type="EMBL" id="GIJ55272.1"/>
    </source>
</evidence>
<dbReference type="InterPro" id="IPR015421">
    <property type="entry name" value="PyrdxlP-dep_Trfase_major"/>
</dbReference>
<comment type="similarity">
    <text evidence="3">Belongs to the class-III pyridoxal-phosphate-dependent aminotransferase family.</text>
</comment>
<dbReference type="Gene3D" id="3.40.640.10">
    <property type="entry name" value="Type I PLP-dependent aspartate aminotransferase-like (Major domain)"/>
    <property type="match status" value="1"/>
</dbReference>
<dbReference type="AlphaFoldDB" id="A0A8J4E0R5"/>
<dbReference type="InterPro" id="IPR005814">
    <property type="entry name" value="Aminotrans_3"/>
</dbReference>
<comment type="cofactor">
    <cofactor evidence="1">
        <name>pyridoxal 5'-phosphate</name>
        <dbReference type="ChEBI" id="CHEBI:597326"/>
    </cofactor>
</comment>
<dbReference type="GO" id="GO:0030170">
    <property type="term" value="F:pyridoxal phosphate binding"/>
    <property type="evidence" value="ECO:0007669"/>
    <property type="project" value="InterPro"/>
</dbReference>
<evidence type="ECO:0000256" key="3">
    <source>
        <dbReference type="RuleBase" id="RU003560"/>
    </source>
</evidence>
<gene>
    <name evidence="4" type="primary">hemL_1</name>
    <name evidence="4" type="ORF">Vau01_027880</name>
</gene>
<keyword evidence="2 3" id="KW-0663">Pyridoxal phosphate</keyword>
<comment type="caution">
    <text evidence="4">The sequence shown here is derived from an EMBL/GenBank/DDBJ whole genome shotgun (WGS) entry which is preliminary data.</text>
</comment>
<dbReference type="RefSeq" id="WP_203991854.1">
    <property type="nucleotide sequence ID" value="NZ_BOPG01000016.1"/>
</dbReference>
<dbReference type="Pfam" id="PF00202">
    <property type="entry name" value="Aminotran_3"/>
    <property type="match status" value="2"/>
</dbReference>
<keyword evidence="5" id="KW-1185">Reference proteome</keyword>
<evidence type="ECO:0000256" key="2">
    <source>
        <dbReference type="ARBA" id="ARBA00022898"/>
    </source>
</evidence>
<evidence type="ECO:0000313" key="5">
    <source>
        <dbReference type="Proteomes" id="UP000612585"/>
    </source>
</evidence>
<sequence length="425" mass="44986">MSRLDTAVAEARERYAGKNPKSRERYEAAAAALPGGNTRSVLYHPPFPLGIVRGEGCRVWDADGHEYVNLVGEYTAGLYGHSHPVIMAAVRRALDDGINLSGHTMLEGPFAAAISARIPSMELLRFTNSGTEANTLALATATLHTGRRKVLVFDGGYHGSVLSFHGGHGDPLNLPHEFVIATYNDPDVDITDEYAAVLVEPVLGSGGCIPGTPEFLTALRRKATEHGALLIFDEVMTSRLSAGGRQALLGITPDLTTIGKYIGGGMSFGAFGGRRDVMERFDPSRPDAVAHPGTFNNNVLTMSAGLAGLTEVYTPAAAVALNARGDALRERLNALTAGLPAHFSGIGSMLAVHFLSEPPTNAAAADGADPRLRELFFLDLLERGIHVARRGMVALSLAVGDTECDQFTAAVEAFLADRRGFLAAG</sequence>